<accession>A0AAW3SP05</accession>
<dbReference type="Proteomes" id="UP000557749">
    <property type="component" value="Unassembled WGS sequence"/>
</dbReference>
<gene>
    <name evidence="2" type="ORF">H2Y57_05230</name>
</gene>
<name>A0AAW3SP05_9GAMM</name>
<evidence type="ECO:0000256" key="1">
    <source>
        <dbReference type="SAM" id="SignalP"/>
    </source>
</evidence>
<organism evidence="2 3">
    <name type="scientific">Pectobacterium aroidearum</name>
    <dbReference type="NCBI Taxonomy" id="1201031"/>
    <lineage>
        <taxon>Bacteria</taxon>
        <taxon>Pseudomonadati</taxon>
        <taxon>Pseudomonadota</taxon>
        <taxon>Gammaproteobacteria</taxon>
        <taxon>Enterobacterales</taxon>
        <taxon>Pectobacteriaceae</taxon>
        <taxon>Pectobacterium</taxon>
    </lineage>
</organism>
<sequence>MCTGVEIALVASSVLAAGAATASGMQQKKMADYQADQAQADADAAAAAARVQAEKIRKAGAAQAAQANAAYAASGVETGEGTALRITSDITGDAEEDATMTVLGGQDAAARYRAQGQADRISGRNAATSSYISAGSSLLQAGGTAYSGWKRANTTATTTTKANSGASSNNMFGNMGIN</sequence>
<dbReference type="RefSeq" id="WP_181844685.1">
    <property type="nucleotide sequence ID" value="NZ_JACERJ010000002.1"/>
</dbReference>
<dbReference type="EMBL" id="JACERJ010000002">
    <property type="protein sequence ID" value="MBA5203089.1"/>
    <property type="molecule type" value="Genomic_DNA"/>
</dbReference>
<protein>
    <recommendedName>
        <fullName evidence="4">Phage protein</fullName>
    </recommendedName>
</protein>
<proteinExistence type="predicted"/>
<reference evidence="2 3" key="1">
    <citation type="submission" date="2020-07" db="EMBL/GenBank/DDBJ databases">
        <title>Characterization of Pectobacterium aroidearum strains causing soft rot on Amorphophallus konjac.</title>
        <authorList>
            <person name="Xie H."/>
        </authorList>
    </citation>
    <scope>NUCLEOTIDE SEQUENCE [LARGE SCALE GENOMIC DNA]</scope>
    <source>
        <strain evidence="2 3">MY7</strain>
    </source>
</reference>
<evidence type="ECO:0008006" key="4">
    <source>
        <dbReference type="Google" id="ProtNLM"/>
    </source>
</evidence>
<feature type="signal peptide" evidence="1">
    <location>
        <begin position="1"/>
        <end position="22"/>
    </location>
</feature>
<comment type="caution">
    <text evidence="2">The sequence shown here is derived from an EMBL/GenBank/DDBJ whole genome shotgun (WGS) entry which is preliminary data.</text>
</comment>
<evidence type="ECO:0000313" key="2">
    <source>
        <dbReference type="EMBL" id="MBA5203089.1"/>
    </source>
</evidence>
<evidence type="ECO:0000313" key="3">
    <source>
        <dbReference type="Proteomes" id="UP000557749"/>
    </source>
</evidence>
<dbReference type="AlphaFoldDB" id="A0AAW3SP05"/>
<feature type="chain" id="PRO_5043789328" description="Phage protein" evidence="1">
    <location>
        <begin position="23"/>
        <end position="178"/>
    </location>
</feature>
<keyword evidence="1" id="KW-0732">Signal</keyword>